<evidence type="ECO:0000256" key="1">
    <source>
        <dbReference type="ARBA" id="ARBA00004651"/>
    </source>
</evidence>
<evidence type="ECO:0000256" key="10">
    <source>
        <dbReference type="ARBA" id="ARBA00023186"/>
    </source>
</evidence>
<feature type="transmembrane region" description="Helical" evidence="14">
    <location>
        <begin position="119"/>
        <end position="139"/>
    </location>
</feature>
<dbReference type="PRINTS" id="PR00701">
    <property type="entry name" value="60KDINNERMP"/>
</dbReference>
<dbReference type="GO" id="GO:0005886">
    <property type="term" value="C:plasma membrane"/>
    <property type="evidence" value="ECO:0007669"/>
    <property type="project" value="UniProtKB-SubCell"/>
</dbReference>
<dbReference type="CDD" id="cd20070">
    <property type="entry name" value="5TM_YidC_Alb3"/>
    <property type="match status" value="1"/>
</dbReference>
<feature type="domain" description="Membrane insertase YidC/Oxa/ALB C-terminal" evidence="15">
    <location>
        <begin position="56"/>
        <end position="252"/>
    </location>
</feature>
<comment type="similarity">
    <text evidence="2">Belongs to the OXA1/ALB3/YidC family. Type 1 subfamily.</text>
</comment>
<keyword evidence="6 13" id="KW-0812">Transmembrane</keyword>
<dbReference type="InterPro" id="IPR047196">
    <property type="entry name" value="YidC_ALB_C"/>
</dbReference>
<keyword evidence="10" id="KW-0143">Chaperone</keyword>
<evidence type="ECO:0000256" key="4">
    <source>
        <dbReference type="ARBA" id="ARBA00022448"/>
    </source>
</evidence>
<keyword evidence="9 14" id="KW-0472">Membrane</keyword>
<keyword evidence="4" id="KW-0813">Transport</keyword>
<evidence type="ECO:0000259" key="16">
    <source>
        <dbReference type="Pfam" id="PF14849"/>
    </source>
</evidence>
<evidence type="ECO:0000256" key="11">
    <source>
        <dbReference type="ARBA" id="ARBA00033245"/>
    </source>
</evidence>
<dbReference type="Pfam" id="PF02096">
    <property type="entry name" value="60KD_IMP"/>
    <property type="match status" value="1"/>
</dbReference>
<proteinExistence type="inferred from homology"/>
<dbReference type="GO" id="GO:0032977">
    <property type="term" value="F:membrane insertase activity"/>
    <property type="evidence" value="ECO:0007669"/>
    <property type="project" value="InterPro"/>
</dbReference>
<evidence type="ECO:0000256" key="12">
    <source>
        <dbReference type="ARBA" id="ARBA00033342"/>
    </source>
</evidence>
<reference evidence="17 18" key="1">
    <citation type="journal article" date="2018" name="Microbiome">
        <title>Fine metagenomic profile of the Mediterranean stratified and mixed water columns revealed by assembly and recruitment.</title>
        <authorList>
            <person name="Haro-Moreno J.M."/>
            <person name="Lopez-Perez M."/>
            <person name="De La Torre J.R."/>
            <person name="Picazo A."/>
            <person name="Camacho A."/>
            <person name="Rodriguez-Valera F."/>
        </authorList>
    </citation>
    <scope>NUCLEOTIDE SEQUENCE [LARGE SCALE GENOMIC DNA]</scope>
    <source>
        <strain evidence="17">MED-G55</strain>
    </source>
</reference>
<dbReference type="InterPro" id="IPR028055">
    <property type="entry name" value="YidC/Oxa/ALB_C"/>
</dbReference>
<dbReference type="NCBIfam" id="NF002353">
    <property type="entry name" value="PRK01318.1-4"/>
    <property type="match status" value="1"/>
</dbReference>
<evidence type="ECO:0000259" key="15">
    <source>
        <dbReference type="Pfam" id="PF02096"/>
    </source>
</evidence>
<gene>
    <name evidence="17" type="ORF">DBW69_06110</name>
</gene>
<keyword evidence="7" id="KW-0653">Protein transport</keyword>
<evidence type="ECO:0000256" key="2">
    <source>
        <dbReference type="ARBA" id="ARBA00010527"/>
    </source>
</evidence>
<evidence type="ECO:0000256" key="6">
    <source>
        <dbReference type="ARBA" id="ARBA00022692"/>
    </source>
</evidence>
<dbReference type="NCBIfam" id="TIGR03592">
    <property type="entry name" value="yidC_oxa1_cterm"/>
    <property type="match status" value="1"/>
</dbReference>
<dbReference type="PANTHER" id="PTHR12428">
    <property type="entry name" value="OXA1"/>
    <property type="match status" value="1"/>
</dbReference>
<feature type="transmembrane region" description="Helical" evidence="14">
    <location>
        <begin position="181"/>
        <end position="198"/>
    </location>
</feature>
<accession>A0A368DUV3</accession>
<keyword evidence="5" id="KW-1003">Cell membrane</keyword>
<evidence type="ECO:0000313" key="17">
    <source>
        <dbReference type="EMBL" id="RCL75622.1"/>
    </source>
</evidence>
<dbReference type="AlphaFoldDB" id="A0A368DUV3"/>
<evidence type="ECO:0000256" key="9">
    <source>
        <dbReference type="ARBA" id="ARBA00023136"/>
    </source>
</evidence>
<feature type="non-terminal residue" evidence="17">
    <location>
        <position position="1"/>
    </location>
</feature>
<evidence type="ECO:0000256" key="7">
    <source>
        <dbReference type="ARBA" id="ARBA00022927"/>
    </source>
</evidence>
<dbReference type="InterPro" id="IPR028053">
    <property type="entry name" value="Membr_insert_YidC_N"/>
</dbReference>
<evidence type="ECO:0000256" key="3">
    <source>
        <dbReference type="ARBA" id="ARBA00015325"/>
    </source>
</evidence>
<dbReference type="InterPro" id="IPR001708">
    <property type="entry name" value="YidC/ALB3/OXA1/COX18"/>
</dbReference>
<dbReference type="PRINTS" id="PR01900">
    <property type="entry name" value="YIDCPROTEIN"/>
</dbReference>
<dbReference type="EMBL" id="QOQF01000031">
    <property type="protein sequence ID" value="RCL75622.1"/>
    <property type="molecule type" value="Genomic_DNA"/>
</dbReference>
<dbReference type="GO" id="GO:0015031">
    <property type="term" value="P:protein transport"/>
    <property type="evidence" value="ECO:0007669"/>
    <property type="project" value="UniProtKB-KW"/>
</dbReference>
<dbReference type="Proteomes" id="UP000252132">
    <property type="component" value="Unassembled WGS sequence"/>
</dbReference>
<dbReference type="PANTHER" id="PTHR12428:SF65">
    <property type="entry name" value="CYTOCHROME C OXIDASE ASSEMBLY PROTEIN COX18, MITOCHONDRIAL"/>
    <property type="match status" value="1"/>
</dbReference>
<evidence type="ECO:0000256" key="13">
    <source>
        <dbReference type="RuleBase" id="RU003945"/>
    </source>
</evidence>
<dbReference type="Pfam" id="PF14849">
    <property type="entry name" value="YidC_periplas"/>
    <property type="match status" value="1"/>
</dbReference>
<feature type="transmembrane region" description="Helical" evidence="14">
    <location>
        <begin position="219"/>
        <end position="239"/>
    </location>
</feature>
<protein>
    <recommendedName>
        <fullName evidence="3">Membrane protein insertase YidC</fullName>
    </recommendedName>
    <alternativeName>
        <fullName evidence="12">Foldase YidC</fullName>
    </alternativeName>
    <alternativeName>
        <fullName evidence="11">Membrane integrase YidC</fullName>
    </alternativeName>
</protein>
<sequence>TTGRLFAGAKQVKLIDNYNNQDIMKFDLMIDWGWFYFLTKPMFKLLALFYDIFGNYGVSILIVTVLIKLAFFPLANKSYVTMAKMKKLQPEMMRIRDVYADDKMQQQQEMMKLYKEEQLNPLAGCLPILIQIPVFFSIYKVLFVTIDMRHQPFFGWINDLSAPDPTSLFNLFGVIPWDPPQFLMIGIWPIIMGLTMFVQMQMNPPAPDPVQRRVFQLMPIMFTFLLASFPAGLVIYWAWNNFLSLMQQGVIMSRHGASIELLPNLGFGKNKKSGGDDAGSGNQSG</sequence>
<keyword evidence="8 14" id="KW-1133">Transmembrane helix</keyword>
<name>A0A368DUV3_9PROT</name>
<feature type="domain" description="Membrane insertase YidC N-terminal" evidence="16">
    <location>
        <begin position="2"/>
        <end position="45"/>
    </location>
</feature>
<comment type="subcellular location">
    <subcellularLocation>
        <location evidence="1">Cell membrane</location>
        <topology evidence="1">Multi-pass membrane protein</topology>
    </subcellularLocation>
    <subcellularLocation>
        <location evidence="13">Membrane</location>
        <topology evidence="13">Multi-pass membrane protein</topology>
    </subcellularLocation>
</comment>
<evidence type="ECO:0000256" key="8">
    <source>
        <dbReference type="ARBA" id="ARBA00022989"/>
    </source>
</evidence>
<feature type="transmembrane region" description="Helical" evidence="14">
    <location>
        <begin position="56"/>
        <end position="75"/>
    </location>
</feature>
<comment type="caution">
    <text evidence="17">The sequence shown here is derived from an EMBL/GenBank/DDBJ whole genome shotgun (WGS) entry which is preliminary data.</text>
</comment>
<evidence type="ECO:0000256" key="5">
    <source>
        <dbReference type="ARBA" id="ARBA00022475"/>
    </source>
</evidence>
<evidence type="ECO:0000313" key="18">
    <source>
        <dbReference type="Proteomes" id="UP000252132"/>
    </source>
</evidence>
<organism evidence="17 18">
    <name type="scientific">PS1 clade bacterium</name>
    <dbReference type="NCBI Taxonomy" id="2175152"/>
    <lineage>
        <taxon>Bacteria</taxon>
        <taxon>Pseudomonadati</taxon>
        <taxon>Pseudomonadota</taxon>
        <taxon>Alphaproteobacteria</taxon>
        <taxon>PS1 clade</taxon>
    </lineage>
</organism>
<evidence type="ECO:0000256" key="14">
    <source>
        <dbReference type="SAM" id="Phobius"/>
    </source>
</evidence>
<dbReference type="GO" id="GO:0051205">
    <property type="term" value="P:protein insertion into membrane"/>
    <property type="evidence" value="ECO:0007669"/>
    <property type="project" value="TreeGrafter"/>
</dbReference>